<evidence type="ECO:0000256" key="1">
    <source>
        <dbReference type="SAM" id="Phobius"/>
    </source>
</evidence>
<evidence type="ECO:0000313" key="3">
    <source>
        <dbReference type="EMBL" id="WFE91288.1"/>
    </source>
</evidence>
<protein>
    <submittedName>
        <fullName evidence="3">Tripartite tricarboxylate transporter TctB family protein</fullName>
    </submittedName>
</protein>
<organism evidence="3 4">
    <name type="scientific">Roseibium porphyridii</name>
    <dbReference type="NCBI Taxonomy" id="2866279"/>
    <lineage>
        <taxon>Bacteria</taxon>
        <taxon>Pseudomonadati</taxon>
        <taxon>Pseudomonadota</taxon>
        <taxon>Alphaproteobacteria</taxon>
        <taxon>Hyphomicrobiales</taxon>
        <taxon>Stappiaceae</taxon>
        <taxon>Roseibium</taxon>
    </lineage>
</organism>
<dbReference type="RefSeq" id="WP_265683606.1">
    <property type="nucleotide sequence ID" value="NZ_CP120863.1"/>
</dbReference>
<dbReference type="EMBL" id="CP120863">
    <property type="protein sequence ID" value="WFE91288.1"/>
    <property type="molecule type" value="Genomic_DNA"/>
</dbReference>
<feature type="domain" description="DUF1468" evidence="2">
    <location>
        <begin position="12"/>
        <end position="166"/>
    </location>
</feature>
<name>A0ABY8F726_9HYPH</name>
<feature type="transmembrane region" description="Helical" evidence="1">
    <location>
        <begin position="43"/>
        <end position="61"/>
    </location>
</feature>
<dbReference type="InterPro" id="IPR009936">
    <property type="entry name" value="DUF1468"/>
</dbReference>
<dbReference type="Proteomes" id="UP001209803">
    <property type="component" value="Chromosome"/>
</dbReference>
<accession>A0ABY8F726</accession>
<feature type="transmembrane region" description="Helical" evidence="1">
    <location>
        <begin position="139"/>
        <end position="157"/>
    </location>
</feature>
<keyword evidence="1" id="KW-0472">Membrane</keyword>
<evidence type="ECO:0000313" key="4">
    <source>
        <dbReference type="Proteomes" id="UP001209803"/>
    </source>
</evidence>
<gene>
    <name evidence="3" type="ORF">K1718_08010</name>
</gene>
<dbReference type="Pfam" id="PF07331">
    <property type="entry name" value="TctB"/>
    <property type="match status" value="1"/>
</dbReference>
<evidence type="ECO:0000259" key="2">
    <source>
        <dbReference type="Pfam" id="PF07331"/>
    </source>
</evidence>
<keyword evidence="1" id="KW-0812">Transmembrane</keyword>
<reference evidence="3 4" key="1">
    <citation type="submission" date="2023-03" db="EMBL/GenBank/DDBJ databases">
        <title>Roseibium porphyridii sp. nov. and Roseibium rhodosorbium sp. nov. isolated from marine algae, Porphyridium cruentum and Rhodosorus marinus, respectively.</title>
        <authorList>
            <person name="Lee M.W."/>
            <person name="Choi B.J."/>
            <person name="Lee J.K."/>
            <person name="Choi D.G."/>
            <person name="Baek J.H."/>
            <person name="Bayburt H."/>
            <person name="Kim J.M."/>
            <person name="Han D.M."/>
            <person name="Kim K.H."/>
            <person name="Jeon C.O."/>
        </authorList>
    </citation>
    <scope>NUCLEOTIDE SEQUENCE [LARGE SCALE GENOMIC DNA]</scope>
    <source>
        <strain evidence="3 4">KMA01</strain>
    </source>
</reference>
<sequence length="166" mass="17904">MSARQTAKMEVFVGVALILFSAAIYSAAGSLPPPNFEPLGSAALPRILAAIMAGLCLIMMLRGFRTLRAPAPSLNNASAKGEDAPDLPPQRPYLSAIVFVCTVCFVAAMDLKLLSFPPAGIAFMSLILFLMNDMKVRQLPLIVGFSAALVLSSYWVFTRFFFIDLP</sequence>
<keyword evidence="4" id="KW-1185">Reference proteome</keyword>
<proteinExistence type="predicted"/>
<feature type="transmembrane region" description="Helical" evidence="1">
    <location>
        <begin position="115"/>
        <end position="132"/>
    </location>
</feature>
<keyword evidence="1" id="KW-1133">Transmembrane helix</keyword>
<feature type="transmembrane region" description="Helical" evidence="1">
    <location>
        <begin position="93"/>
        <end position="109"/>
    </location>
</feature>
<feature type="transmembrane region" description="Helical" evidence="1">
    <location>
        <begin position="12"/>
        <end position="31"/>
    </location>
</feature>